<gene>
    <name evidence="1" type="ORF">CD32_08675</name>
</gene>
<dbReference type="Proteomes" id="UP000030437">
    <property type="component" value="Unassembled WGS sequence"/>
</dbReference>
<keyword evidence="2" id="KW-1185">Reference proteome</keyword>
<evidence type="ECO:0000313" key="2">
    <source>
        <dbReference type="Proteomes" id="UP000030437"/>
    </source>
</evidence>
<accession>A0A0A3IPF3</accession>
<dbReference type="EMBL" id="JPVP01000054">
    <property type="protein sequence ID" value="KGR85310.1"/>
    <property type="molecule type" value="Genomic_DNA"/>
</dbReference>
<dbReference type="AlphaFoldDB" id="A0A0A3IPF3"/>
<evidence type="ECO:0000313" key="1">
    <source>
        <dbReference type="EMBL" id="KGR85310.1"/>
    </source>
</evidence>
<protein>
    <submittedName>
        <fullName evidence="1">Uncharacterized protein</fullName>
    </submittedName>
</protein>
<organism evidence="1 2">
    <name type="scientific">Lysinibacillus odysseyi 34hs-1 = NBRC 100172</name>
    <dbReference type="NCBI Taxonomy" id="1220589"/>
    <lineage>
        <taxon>Bacteria</taxon>
        <taxon>Bacillati</taxon>
        <taxon>Bacillota</taxon>
        <taxon>Bacilli</taxon>
        <taxon>Bacillales</taxon>
        <taxon>Bacillaceae</taxon>
        <taxon>Lysinibacillus</taxon>
    </lineage>
</organism>
<reference evidence="1 2" key="1">
    <citation type="submission" date="2014-02" db="EMBL/GenBank/DDBJ databases">
        <title>Draft genome sequence of Lysinibacillus odysseyi NBRC 100172.</title>
        <authorList>
            <person name="Zhang F."/>
            <person name="Wang G."/>
            <person name="Zhang L."/>
        </authorList>
    </citation>
    <scope>NUCLEOTIDE SEQUENCE [LARGE SCALE GENOMIC DNA]</scope>
    <source>
        <strain evidence="1 2">NBRC 100172</strain>
    </source>
</reference>
<name>A0A0A3IPF3_9BACI</name>
<sequence>MRQVKNVLHPDKVKKAAKKVYDDYIKSPLQKGYTYFKNYTKKLGDVKTSLTYEAATLLGSIKVLKTVSEVVQDLKKAAVQMAKKLDEKVGGKRTGNGAKDFEKSLVKLPPAERVAAVKAKAQEVAKNAS</sequence>
<proteinExistence type="predicted"/>
<comment type="caution">
    <text evidence="1">The sequence shown here is derived from an EMBL/GenBank/DDBJ whole genome shotgun (WGS) entry which is preliminary data.</text>
</comment>
<dbReference type="RefSeq" id="WP_036153577.1">
    <property type="nucleotide sequence ID" value="NZ_AVCX01000007.1"/>
</dbReference>